<evidence type="ECO:0000256" key="1">
    <source>
        <dbReference type="SAM" id="MobiDB-lite"/>
    </source>
</evidence>
<dbReference type="Proteomes" id="UP000009058">
    <property type="component" value="Chromosome 1"/>
</dbReference>
<evidence type="ECO:0008006" key="4">
    <source>
        <dbReference type="Google" id="ProtNLM"/>
    </source>
</evidence>
<feature type="compositionally biased region" description="Low complexity" evidence="1">
    <location>
        <begin position="32"/>
        <end position="51"/>
    </location>
</feature>
<gene>
    <name evidence="2" type="ORF">MGG_02469</name>
</gene>
<keyword evidence="3" id="KW-1185">Reference proteome</keyword>
<dbReference type="HOGENOM" id="CLU_028833_1_0_1"/>
<dbReference type="STRING" id="242507.G4MRY2"/>
<reference key="2">
    <citation type="submission" date="2011-05" db="EMBL/GenBank/DDBJ databases">
        <title>The Genome Sequence of Magnaporthe oryzae 70-15.</title>
        <authorList>
            <consortium name="The Broad Institute Genome Sequencing Platform"/>
            <person name="Ma L.-J."/>
            <person name="Dead R."/>
            <person name="Young S.K."/>
            <person name="Zeng Q."/>
            <person name="Gargeya S."/>
            <person name="Fitzgerald M."/>
            <person name="Haas B."/>
            <person name="Abouelleil A."/>
            <person name="Alvarado L."/>
            <person name="Arachchi H.M."/>
            <person name="Berlin A."/>
            <person name="Brown A."/>
            <person name="Chapman S.B."/>
            <person name="Chen Z."/>
            <person name="Dunbar C."/>
            <person name="Freedman E."/>
            <person name="Gearin G."/>
            <person name="Gellesch M."/>
            <person name="Goldberg J."/>
            <person name="Griggs A."/>
            <person name="Gujja S."/>
            <person name="Heiman D."/>
            <person name="Howarth C."/>
            <person name="Larson L."/>
            <person name="Lui A."/>
            <person name="MacDonald P.J.P."/>
            <person name="Mehta T."/>
            <person name="Montmayeur A."/>
            <person name="Murphy C."/>
            <person name="Neiman D."/>
            <person name="Pearson M."/>
            <person name="Priest M."/>
            <person name="Roberts A."/>
            <person name="Saif S."/>
            <person name="Shea T."/>
            <person name="Shenoy N."/>
            <person name="Sisk P."/>
            <person name="Stolte C."/>
            <person name="Sykes S."/>
            <person name="Yandava C."/>
            <person name="Wortman J."/>
            <person name="Nusbaum C."/>
            <person name="Birren B."/>
        </authorList>
    </citation>
    <scope>NUCLEOTIDE SEQUENCE</scope>
    <source>
        <strain>70-15</strain>
    </source>
</reference>
<evidence type="ECO:0000313" key="2">
    <source>
        <dbReference type="EMBL" id="EHA56651.1"/>
    </source>
</evidence>
<dbReference type="AlphaFoldDB" id="G4MRY2"/>
<dbReference type="Pfam" id="PF11312">
    <property type="entry name" value="Methyltransf_34"/>
    <property type="match status" value="1"/>
</dbReference>
<dbReference type="KEGG" id="mgr:MGG_02469"/>
<sequence>MHKPINRTGSFGGNVSMGKPAPPKGNRPTRNTQSQPKKQTQTTKTTKKQTPAPERPARSVDKPNTNLISLPDQQKMLNLFSQAFNAELTSPDFTNTLQAVKQGLFDRDFERVFGDEANLRVYAARYSPTRALGYAEVLSGIFEHLELLLPAETGPDEKTPAILNMVSIGGGAAEVAAFAAYLSQAPDRSGAVTLIDSGPWGAIVDSLASHVTTPPILPQWANAEAMANNRSLIEPARLAAKFLQKDVLSSELVGIFPDEGPCLVTLFFTLNELFTAGGIGKTTQFLLDVTAVIPSGSLLLVVDSPGSYSEATVGKEAKKYPMLWLLDKVLATAEDCTWQKMESQESRWFRLPEKLTYPIPLENMRFQMHLYRAKKPVFQAKSNSES</sequence>
<dbReference type="InterPro" id="IPR021463">
    <property type="entry name" value="Methyltransf_34"/>
</dbReference>
<protein>
    <recommendedName>
        <fullName evidence="4">25S rRNA (Uridine(2843)-N(3))-methyltransferase</fullName>
    </recommendedName>
</protein>
<evidence type="ECO:0000313" key="3">
    <source>
        <dbReference type="Proteomes" id="UP000009058"/>
    </source>
</evidence>
<dbReference type="eggNOG" id="ENOG502QR34">
    <property type="taxonomic scope" value="Eukaryota"/>
</dbReference>
<dbReference type="EMBL" id="CM001231">
    <property type="protein sequence ID" value="EHA56651.1"/>
    <property type="molecule type" value="Genomic_DNA"/>
</dbReference>
<dbReference type="GeneID" id="2681566"/>
<dbReference type="OrthoDB" id="6419443at2759"/>
<dbReference type="VEuPathDB" id="FungiDB:MGG_02469"/>
<dbReference type="RefSeq" id="XP_003709263.1">
    <property type="nucleotide sequence ID" value="XM_003709215.1"/>
</dbReference>
<feature type="region of interest" description="Disordered" evidence="1">
    <location>
        <begin position="1"/>
        <end position="68"/>
    </location>
</feature>
<dbReference type="OMA" id="DMRYQVH"/>
<name>G4MRY2_PYRO7</name>
<proteinExistence type="predicted"/>
<accession>G4MRY2</accession>
<dbReference type="FunCoup" id="G4MRY2">
    <property type="interactions" value="30"/>
</dbReference>
<organism evidence="2 3">
    <name type="scientific">Pyricularia oryzae (strain 70-15 / ATCC MYA-4617 / FGSC 8958)</name>
    <name type="common">Rice blast fungus</name>
    <name type="synonym">Magnaporthe oryzae</name>
    <dbReference type="NCBI Taxonomy" id="242507"/>
    <lineage>
        <taxon>Eukaryota</taxon>
        <taxon>Fungi</taxon>
        <taxon>Dikarya</taxon>
        <taxon>Ascomycota</taxon>
        <taxon>Pezizomycotina</taxon>
        <taxon>Sordariomycetes</taxon>
        <taxon>Sordariomycetidae</taxon>
        <taxon>Magnaporthales</taxon>
        <taxon>Pyriculariaceae</taxon>
        <taxon>Pyricularia</taxon>
    </lineage>
</organism>
<reference evidence="2 3" key="1">
    <citation type="journal article" date="2005" name="Nature">
        <title>The genome sequence of the rice blast fungus Magnaporthe grisea.</title>
        <authorList>
            <person name="Dean R.A."/>
            <person name="Talbot N.J."/>
            <person name="Ebbole D.J."/>
            <person name="Farman M.L."/>
            <person name="Mitchell T.K."/>
            <person name="Orbach M.J."/>
            <person name="Thon M."/>
            <person name="Kulkarni R."/>
            <person name="Xu J.R."/>
            <person name="Pan H."/>
            <person name="Read N.D."/>
            <person name="Lee Y.H."/>
            <person name="Carbone I."/>
            <person name="Brown D."/>
            <person name="Oh Y.Y."/>
            <person name="Donofrio N."/>
            <person name="Jeong J.S."/>
            <person name="Soanes D.M."/>
            <person name="Djonovic S."/>
            <person name="Kolomiets E."/>
            <person name="Rehmeyer C."/>
            <person name="Li W."/>
            <person name="Harding M."/>
            <person name="Kim S."/>
            <person name="Lebrun M.H."/>
            <person name="Bohnert H."/>
            <person name="Coughlan S."/>
            <person name="Butler J."/>
            <person name="Calvo S."/>
            <person name="Ma L.J."/>
            <person name="Nicol R."/>
            <person name="Purcell S."/>
            <person name="Nusbaum C."/>
            <person name="Galagan J.E."/>
            <person name="Birren B.W."/>
        </authorList>
    </citation>
    <scope>NUCLEOTIDE SEQUENCE [LARGE SCALE GENOMIC DNA]</scope>
    <source>
        <strain evidence="3">70-15 / ATCC MYA-4617 / FGSC 8958</strain>
    </source>
</reference>
<dbReference type="InParanoid" id="G4MRY2"/>